<dbReference type="PANTHER" id="PTHR37610">
    <property type="entry name" value="CCHC-TYPE DOMAIN-CONTAINING PROTEIN"/>
    <property type="match status" value="1"/>
</dbReference>
<reference evidence="4" key="1">
    <citation type="journal article" date="2014" name="Nat. Commun.">
        <title>The emerging biofuel crop Camelina sativa retains a highly undifferentiated hexaploid genome structure.</title>
        <authorList>
            <person name="Kagale S."/>
            <person name="Koh C."/>
            <person name="Nixon J."/>
            <person name="Bollina V."/>
            <person name="Clarke W.E."/>
            <person name="Tuteja R."/>
            <person name="Spillane C."/>
            <person name="Robinson S.J."/>
            <person name="Links M.G."/>
            <person name="Clarke C."/>
            <person name="Higgins E.E."/>
            <person name="Huebert T."/>
            <person name="Sharpe A.G."/>
            <person name="Parkin I.A."/>
        </authorList>
    </citation>
    <scope>NUCLEOTIDE SEQUENCE [LARGE SCALE GENOMIC DNA]</scope>
    <source>
        <strain evidence="4">cv. DH55</strain>
    </source>
</reference>
<dbReference type="InterPro" id="IPR029472">
    <property type="entry name" value="Copia-like_N"/>
</dbReference>
<gene>
    <name evidence="5" type="primary">LOC104772515</name>
</gene>
<name>A0ABM0Y4M8_CAMSA</name>
<dbReference type="GeneID" id="104772515"/>
<reference evidence="5" key="2">
    <citation type="submission" date="2025-08" db="UniProtKB">
        <authorList>
            <consortium name="RefSeq"/>
        </authorList>
    </citation>
    <scope>IDENTIFICATION</scope>
    <source>
        <tissue evidence="5">Leaf</tissue>
    </source>
</reference>
<evidence type="ECO:0000313" key="5">
    <source>
        <dbReference type="RefSeq" id="XP_010495419.1"/>
    </source>
</evidence>
<feature type="domain" description="Retrovirus-related Pol polyprotein from transposon TNT 1-94-like beta-barrel" evidence="3">
    <location>
        <begin position="364"/>
        <end position="436"/>
    </location>
</feature>
<protein>
    <submittedName>
        <fullName evidence="5">Uncharacterized protein LOC104772515</fullName>
    </submittedName>
</protein>
<dbReference type="RefSeq" id="XP_010495419.1">
    <property type="nucleotide sequence ID" value="XM_010497117.1"/>
</dbReference>
<dbReference type="Proteomes" id="UP000694864">
    <property type="component" value="Chromosome 20"/>
</dbReference>
<evidence type="ECO:0000313" key="4">
    <source>
        <dbReference type="Proteomes" id="UP000694864"/>
    </source>
</evidence>
<sequence>MKSEGSKAVVSAFQLAPTENPGAIIAQVQFNGDNFDEWAQAVRTALRVKKKYGFVDGTISKPDEDEAEYEDWLSAKSMVALWILNTIDPKVRRTLANKEDPKELWTEIKDQFSEGNGPRIHEIKAELAHCRQGNLSVIEYFGKLQMLWEDLSNYDKVISCKCGRCSCNINGELEKKREDDRIYQFLLGLDTALYGGVRMSTISKDPLPNMNQVYSKVKSVERVNTVMRGREQENTQVAFAVRGGNSLTGKEEKGKMVCSVCKKTGHTPDTCFQVIGYPELWTERARGNGGFAQGGGRQGIGRGRGGMAHANIMVAQDGADTSVEAERSGYTGLTNEKWGTLVKLLENSKGNTPRLSGKSLSIDWVLDTGATNHMTGFSDLLSDQKYILPCTIGLPNGNNSLAKEKGTVKFDDDFELRNVLFVPELKCNLISVLQLVADLDVVMQIANKGCVIQDRITRSVTGA</sequence>
<keyword evidence="4" id="KW-1185">Reference proteome</keyword>
<dbReference type="InterPro" id="IPR005162">
    <property type="entry name" value="Retrotrans_gag_dom"/>
</dbReference>
<evidence type="ECO:0000259" key="1">
    <source>
        <dbReference type="Pfam" id="PF03732"/>
    </source>
</evidence>
<feature type="domain" description="Retrotransposon gag" evidence="1">
    <location>
        <begin position="95"/>
        <end position="153"/>
    </location>
</feature>
<dbReference type="Pfam" id="PF03732">
    <property type="entry name" value="Retrotrans_gag"/>
    <property type="match status" value="1"/>
</dbReference>
<dbReference type="Pfam" id="PF14244">
    <property type="entry name" value="Retrotran_gag_3"/>
    <property type="match status" value="1"/>
</dbReference>
<dbReference type="InterPro" id="IPR054722">
    <property type="entry name" value="PolX-like_BBD"/>
</dbReference>
<evidence type="ECO:0000259" key="2">
    <source>
        <dbReference type="Pfam" id="PF14244"/>
    </source>
</evidence>
<evidence type="ECO:0000259" key="3">
    <source>
        <dbReference type="Pfam" id="PF22936"/>
    </source>
</evidence>
<feature type="domain" description="Retrotransposon Copia-like N-terminal" evidence="2">
    <location>
        <begin position="17"/>
        <end position="63"/>
    </location>
</feature>
<proteinExistence type="predicted"/>
<accession>A0ABM0Y4M8</accession>
<organism evidence="4 5">
    <name type="scientific">Camelina sativa</name>
    <name type="common">False flax</name>
    <name type="synonym">Myagrum sativum</name>
    <dbReference type="NCBI Taxonomy" id="90675"/>
    <lineage>
        <taxon>Eukaryota</taxon>
        <taxon>Viridiplantae</taxon>
        <taxon>Streptophyta</taxon>
        <taxon>Embryophyta</taxon>
        <taxon>Tracheophyta</taxon>
        <taxon>Spermatophyta</taxon>
        <taxon>Magnoliopsida</taxon>
        <taxon>eudicotyledons</taxon>
        <taxon>Gunneridae</taxon>
        <taxon>Pentapetalae</taxon>
        <taxon>rosids</taxon>
        <taxon>malvids</taxon>
        <taxon>Brassicales</taxon>
        <taxon>Brassicaceae</taxon>
        <taxon>Camelineae</taxon>
        <taxon>Camelina</taxon>
    </lineage>
</organism>
<dbReference type="Pfam" id="PF22936">
    <property type="entry name" value="Pol_BBD"/>
    <property type="match status" value="1"/>
</dbReference>
<dbReference type="PANTHER" id="PTHR37610:SF101">
    <property type="entry name" value="(RAPE) HYPOTHETICAL PROTEIN"/>
    <property type="match status" value="1"/>
</dbReference>